<dbReference type="GeneID" id="85409693"/>
<keyword evidence="4" id="KW-1185">Reference proteome</keyword>
<evidence type="ECO:0000313" key="4">
    <source>
        <dbReference type="Proteomes" id="UP001227543"/>
    </source>
</evidence>
<feature type="domain" description="DUF7708" evidence="2">
    <location>
        <begin position="219"/>
        <end position="324"/>
    </location>
</feature>
<feature type="non-terminal residue" evidence="3">
    <location>
        <position position="1"/>
    </location>
</feature>
<dbReference type="EMBL" id="MLFU01000037">
    <property type="protein sequence ID" value="KAK1493292.1"/>
    <property type="molecule type" value="Genomic_DNA"/>
</dbReference>
<feature type="region of interest" description="Disordered" evidence="1">
    <location>
        <begin position="113"/>
        <end position="133"/>
    </location>
</feature>
<reference evidence="3 4" key="1">
    <citation type="submission" date="2016-10" db="EMBL/GenBank/DDBJ databases">
        <title>The genome sequence of Colletotrichum fioriniae PJ7.</title>
        <authorList>
            <person name="Baroncelli R."/>
        </authorList>
    </citation>
    <scope>NUCLEOTIDE SEQUENCE [LARGE SCALE GENOMIC DNA]</scope>
    <source>
        <strain evidence="3 4">Tom-12</strain>
    </source>
</reference>
<evidence type="ECO:0000313" key="3">
    <source>
        <dbReference type="EMBL" id="KAK1493292.1"/>
    </source>
</evidence>
<protein>
    <recommendedName>
        <fullName evidence="2">DUF7708 domain-containing protein</fullName>
    </recommendedName>
</protein>
<sequence length="624" mass="70713">CSPLESILCRQAVAWQRYNSFQPLTAGPHADSRMLTPRHAAIPHLGIDASAYAYPPFPQPYHQVKRQSKKRQKGFPLRLSSKPLGKVGSLRNTIMADYVGTFMKTHAGERDPSWQVSARDKFSEKRRQRQASLRVHERTKSFKTLISAFAQKTNRKDLARFDVEKDFQWEDVRLMASEAVEEDNAKTKMRHNPFRAAGRSFQRNASNLEMLVAFLPNGDFTGILCGALTFVFCAAKRLDEVRNKILNCLDSLPDIVEETEEYVEIYDDDPRVWKAAEDLYLGILDGVESMLQWIDKSALERAFKVLTRPTTFGKNVEEDTIKENIEGNVAKFRNVVLMSQHKHINKSLKALKEQLNSQLKYADWVRDNPKAEKLVAKAFVTLDELRSSIGFDPKVTQRDMVTSMIDAQKVCPPEMISHAMLALRDKKFASWLQSNESQILFIEGRMKLSSEQEAASPLTMLSCALAQLVARQSERSIPLVYLCGQHNLPNDPYSGASGVLRCWNSLIAESFTPRDVDLSAINLSFIDGVRAQRLDVLCMLLRHLVLAATDKVVFVVLDGALWLEVNRHVQGLGDVVLFLSNLVTALNQRNYGVIVKVLITHPSTSNHARKWLPKECILEMDDIR</sequence>
<dbReference type="RefSeq" id="XP_060379911.1">
    <property type="nucleotide sequence ID" value="XM_060525455.1"/>
</dbReference>
<feature type="compositionally biased region" description="Basic and acidic residues" evidence="1">
    <location>
        <begin position="113"/>
        <end position="125"/>
    </location>
</feature>
<proteinExistence type="predicted"/>
<organism evidence="3 4">
    <name type="scientific">Colletotrichum tamarilloi</name>
    <dbReference type="NCBI Taxonomy" id="1209934"/>
    <lineage>
        <taxon>Eukaryota</taxon>
        <taxon>Fungi</taxon>
        <taxon>Dikarya</taxon>
        <taxon>Ascomycota</taxon>
        <taxon>Pezizomycotina</taxon>
        <taxon>Sordariomycetes</taxon>
        <taxon>Hypocreomycetidae</taxon>
        <taxon>Glomerellales</taxon>
        <taxon>Glomerellaceae</taxon>
        <taxon>Colletotrichum</taxon>
        <taxon>Colletotrichum acutatum species complex</taxon>
    </lineage>
</organism>
<accession>A0ABQ9R3F3</accession>
<name>A0ABQ9R3F3_9PEZI</name>
<dbReference type="InterPro" id="IPR056125">
    <property type="entry name" value="DUF7708"/>
</dbReference>
<evidence type="ECO:0000259" key="2">
    <source>
        <dbReference type="Pfam" id="PF24809"/>
    </source>
</evidence>
<comment type="caution">
    <text evidence="3">The sequence shown here is derived from an EMBL/GenBank/DDBJ whole genome shotgun (WGS) entry which is preliminary data.</text>
</comment>
<dbReference type="Proteomes" id="UP001227543">
    <property type="component" value="Unassembled WGS sequence"/>
</dbReference>
<gene>
    <name evidence="3" type="ORF">CTAM01_09436</name>
</gene>
<evidence type="ECO:0000256" key="1">
    <source>
        <dbReference type="SAM" id="MobiDB-lite"/>
    </source>
</evidence>
<dbReference type="PANTHER" id="PTHR40619:SF3">
    <property type="entry name" value="FUNGAL STAND N-TERMINAL GOODBYE DOMAIN-CONTAINING PROTEIN"/>
    <property type="match status" value="1"/>
</dbReference>
<dbReference type="PANTHER" id="PTHR40619">
    <property type="entry name" value="FUNGAL STAND N-TERMINAL GOODBYE DOMAIN-CONTAINING PROTEIN"/>
    <property type="match status" value="1"/>
</dbReference>
<dbReference type="Pfam" id="PF24809">
    <property type="entry name" value="DUF7708"/>
    <property type="match status" value="1"/>
</dbReference>